<feature type="transmembrane region" description="Helical" evidence="2">
    <location>
        <begin position="160"/>
        <end position="182"/>
    </location>
</feature>
<feature type="region of interest" description="Disordered" evidence="1">
    <location>
        <begin position="252"/>
        <end position="275"/>
    </location>
</feature>
<accession>A0A829D0Z0</accession>
<organism evidence="3 4">
    <name type="scientific">Leptospira interrogans str. 2002000626</name>
    <dbReference type="NCBI Taxonomy" id="996803"/>
    <lineage>
        <taxon>Bacteria</taxon>
        <taxon>Pseudomonadati</taxon>
        <taxon>Spirochaetota</taxon>
        <taxon>Spirochaetia</taxon>
        <taxon>Leptospirales</taxon>
        <taxon>Leptospiraceae</taxon>
        <taxon>Leptospira</taxon>
    </lineage>
</organism>
<keyword evidence="2" id="KW-0812">Transmembrane</keyword>
<gene>
    <name evidence="3" type="ORF">LEP1GSC029_3377</name>
</gene>
<protein>
    <submittedName>
        <fullName evidence="3">Helix-turn-helix domain of resolvase</fullName>
    </submittedName>
</protein>
<evidence type="ECO:0000313" key="3">
    <source>
        <dbReference type="EMBL" id="EMY05384.1"/>
    </source>
</evidence>
<evidence type="ECO:0000313" key="4">
    <source>
        <dbReference type="Proteomes" id="UP000012329"/>
    </source>
</evidence>
<dbReference type="EMBL" id="AFJL02000087">
    <property type="protein sequence ID" value="EMY05384.1"/>
    <property type="molecule type" value="Genomic_DNA"/>
</dbReference>
<name>A0A829D0Z0_LEPIR</name>
<keyword evidence="2" id="KW-1133">Transmembrane helix</keyword>
<comment type="caution">
    <text evidence="3">The sequence shown here is derived from an EMBL/GenBank/DDBJ whole genome shotgun (WGS) entry which is preliminary data.</text>
</comment>
<feature type="transmembrane region" description="Helical" evidence="2">
    <location>
        <begin position="42"/>
        <end position="63"/>
    </location>
</feature>
<sequence length="323" mass="36480">MNIFKSSQTRRNCMKKWLPHGVVLVLLSLAEGSRLFEFYQTLSGNMLAGIASATITVGIVFYLAFFGYRWASIGATILCIALSFASFVDPLLDEFAREEKSHPVQELLKYPAYNPKSYWNGGREAYVEAFKLETELVKKENARIMAENAKIQTKRELSLYFWHLLLGAVVLAVCVPILNYLVSHKIAEVHSSSITVLSYSHRGDFYMTATKESPKKTVSHETVAQDDIDFGDNEKTSDKLQDGDRKTVVSHGYSRIGNEDDGDSSSNRQDDATSRDAEILQRFQSKVPAPKIAKEFGISRQHVYKIVKKMQRVFEIPAELKFA</sequence>
<evidence type="ECO:0000256" key="2">
    <source>
        <dbReference type="SAM" id="Phobius"/>
    </source>
</evidence>
<dbReference type="Proteomes" id="UP000012329">
    <property type="component" value="Unassembled WGS sequence"/>
</dbReference>
<proteinExistence type="predicted"/>
<dbReference type="AlphaFoldDB" id="A0A829D0Z0"/>
<feature type="transmembrane region" description="Helical" evidence="2">
    <location>
        <begin position="70"/>
        <end position="88"/>
    </location>
</feature>
<reference evidence="3 4" key="1">
    <citation type="submission" date="2013-02" db="EMBL/GenBank/DDBJ databases">
        <authorList>
            <person name="Harkins D.M."/>
            <person name="Durkin A.S."/>
            <person name="Brinkac L.M."/>
            <person name="Haft D.H."/>
            <person name="Selengut J.D."/>
            <person name="Sanka R."/>
            <person name="DePew J."/>
            <person name="Purushe J."/>
            <person name="Whelen A.C."/>
            <person name="Vinetz J.M."/>
            <person name="Sutton G.G."/>
            <person name="Nierman W.C."/>
            <person name="Fouts D.E."/>
        </authorList>
    </citation>
    <scope>NUCLEOTIDE SEQUENCE [LARGE SCALE GENOMIC DNA]</scope>
    <source>
        <strain evidence="3 4">2002000626</strain>
    </source>
</reference>
<dbReference type="Gene3D" id="1.10.10.60">
    <property type="entry name" value="Homeodomain-like"/>
    <property type="match status" value="1"/>
</dbReference>
<evidence type="ECO:0000256" key="1">
    <source>
        <dbReference type="SAM" id="MobiDB-lite"/>
    </source>
</evidence>
<keyword evidence="2" id="KW-0472">Membrane</keyword>